<evidence type="ECO:0000313" key="8">
    <source>
        <dbReference type="EMBL" id="OMG71456.1"/>
    </source>
</evidence>
<dbReference type="Gene3D" id="3.40.50.720">
    <property type="entry name" value="NAD(P)-binding Rossmann-like Domain"/>
    <property type="match status" value="1"/>
</dbReference>
<proteinExistence type="predicted"/>
<evidence type="ECO:0000256" key="5">
    <source>
        <dbReference type="ARBA" id="ARBA00023049"/>
    </source>
</evidence>
<reference evidence="8 9" key="1">
    <citation type="submission" date="2017-01" db="EMBL/GenBank/DDBJ databases">
        <title>Phylogeographic, genomic and meropenem susceptibility analysis of Burkholderia ubonensis.</title>
        <authorList>
            <person name="Price E.P."/>
            <person name="Sarovich D.S."/>
            <person name="Webb J.R."/>
            <person name="Hall C.M."/>
            <person name="Sahl J.W."/>
            <person name="Kaestli M."/>
            <person name="Mayo M."/>
            <person name="Harrington G."/>
            <person name="Baker A.L."/>
            <person name="Sidak-Loftis L.C."/>
            <person name="Lummis M."/>
            <person name="Schupp J.M."/>
            <person name="Gillece J.D."/>
            <person name="Tuanyok A."/>
            <person name="Warner J."/>
            <person name="Busch J.D."/>
            <person name="Keim P."/>
            <person name="Currie B.J."/>
            <person name="Wagner D.M."/>
        </authorList>
    </citation>
    <scope>NUCLEOTIDE SEQUENCE [LARGE SCALE GENOMIC DNA]</scope>
    <source>
        <strain evidence="8 9">A21</strain>
    </source>
</reference>
<dbReference type="EMBL" id="MTJZ01000028">
    <property type="protein sequence ID" value="OMG71456.1"/>
    <property type="molecule type" value="Genomic_DNA"/>
</dbReference>
<dbReference type="InterPro" id="IPR028090">
    <property type="entry name" value="JAB_dom_prok"/>
</dbReference>
<name>A0A1R1J863_9BURK</name>
<dbReference type="GO" id="GO:0008237">
    <property type="term" value="F:metallopeptidase activity"/>
    <property type="evidence" value="ECO:0007669"/>
    <property type="project" value="UniProtKB-KW"/>
</dbReference>
<organism evidence="8 9">
    <name type="scientific">Burkholderia ubonensis</name>
    <dbReference type="NCBI Taxonomy" id="101571"/>
    <lineage>
        <taxon>Bacteria</taxon>
        <taxon>Pseudomonadati</taxon>
        <taxon>Pseudomonadota</taxon>
        <taxon>Betaproteobacteria</taxon>
        <taxon>Burkholderiales</taxon>
        <taxon>Burkholderiaceae</taxon>
        <taxon>Burkholderia</taxon>
        <taxon>Burkholderia cepacia complex</taxon>
    </lineage>
</organism>
<sequence length="463" mass="50763">MMPASTLTLTEGIHDRLKRHLFPGDGKEAAAVLICTSVPGERLRLLAQDLILVPHEHCSRRDEISLSWPSEYIENAIEIAAPRQLSLVLVHSHPSGYPTFSDLDDRSDQEIMPCIFEACGQLHGTAVMLPTGVVFGRIYTQQLVPAPIELISVVGQDLHYWWSYDVERSIGRPMAFTSAMTTELHRLTACVIGVSGTGSIVAEQVCRLGFGKVIFIDHDKVEGKNLNRILNTVKADADARRAKVKVFADRVNAYRAEPYAVPVEANVLTRQAVISAAQSDVLFCCVDTHRGRSVADRLSAAFLLPLFDVGVAIPTRDIGAGTKAIDEATGRIDYVYPGGSSLFDRGVYTAATLQAEDLAETDPEAHADQVKRGYIEDVPEQAPSVITLNMRAASSCVMEFIARAYPFRHESNTRYARTSFMLAEGVEEFTAENEFEARVCSGLASGDLEPLLGLPVLSKRRES</sequence>
<dbReference type="GO" id="GO:0046872">
    <property type="term" value="F:metal ion binding"/>
    <property type="evidence" value="ECO:0007669"/>
    <property type="project" value="UniProtKB-KW"/>
</dbReference>
<comment type="caution">
    <text evidence="8">The sequence shown here is derived from an EMBL/GenBank/DDBJ whole genome shotgun (WGS) entry which is preliminary data.</text>
</comment>
<dbReference type="InterPro" id="IPR035985">
    <property type="entry name" value="Ubiquitin-activating_enz"/>
</dbReference>
<feature type="domain" description="THIF-type NAD/FAD binding fold" evidence="6">
    <location>
        <begin position="177"/>
        <end position="345"/>
    </location>
</feature>
<dbReference type="GO" id="GO:0008641">
    <property type="term" value="F:ubiquitin-like modifier activating enzyme activity"/>
    <property type="evidence" value="ECO:0007669"/>
    <property type="project" value="InterPro"/>
</dbReference>
<dbReference type="SUPFAM" id="SSF69572">
    <property type="entry name" value="Activating enzymes of the ubiquitin-like proteins"/>
    <property type="match status" value="1"/>
</dbReference>
<protein>
    <submittedName>
        <fullName evidence="8">Thiamine biosynthesis protein ThiF</fullName>
    </submittedName>
</protein>
<keyword evidence="4" id="KW-0862">Zinc</keyword>
<evidence type="ECO:0000313" key="9">
    <source>
        <dbReference type="Proteomes" id="UP000187194"/>
    </source>
</evidence>
<keyword evidence="3" id="KW-0378">Hydrolase</keyword>
<evidence type="ECO:0000259" key="6">
    <source>
        <dbReference type="Pfam" id="PF00899"/>
    </source>
</evidence>
<gene>
    <name evidence="8" type="ORF">BW685_21000</name>
</gene>
<evidence type="ECO:0000256" key="1">
    <source>
        <dbReference type="ARBA" id="ARBA00022670"/>
    </source>
</evidence>
<keyword evidence="1" id="KW-0645">Protease</keyword>
<evidence type="ECO:0000256" key="2">
    <source>
        <dbReference type="ARBA" id="ARBA00022723"/>
    </source>
</evidence>
<evidence type="ECO:0000256" key="3">
    <source>
        <dbReference type="ARBA" id="ARBA00022801"/>
    </source>
</evidence>
<dbReference type="Pfam" id="PF00899">
    <property type="entry name" value="ThiF"/>
    <property type="match status" value="1"/>
</dbReference>
<dbReference type="Proteomes" id="UP000187194">
    <property type="component" value="Unassembled WGS sequence"/>
</dbReference>
<evidence type="ECO:0000259" key="7">
    <source>
        <dbReference type="Pfam" id="PF14464"/>
    </source>
</evidence>
<evidence type="ECO:0000256" key="4">
    <source>
        <dbReference type="ARBA" id="ARBA00022833"/>
    </source>
</evidence>
<dbReference type="Pfam" id="PF14464">
    <property type="entry name" value="Prok-JAB"/>
    <property type="match status" value="1"/>
</dbReference>
<dbReference type="GO" id="GO:0006508">
    <property type="term" value="P:proteolysis"/>
    <property type="evidence" value="ECO:0007669"/>
    <property type="project" value="UniProtKB-KW"/>
</dbReference>
<keyword evidence="5" id="KW-0482">Metalloprotease</keyword>
<dbReference type="RefSeq" id="WP_076479526.1">
    <property type="nucleotide sequence ID" value="NZ_MTJZ01000028.1"/>
</dbReference>
<accession>A0A1R1J863</accession>
<dbReference type="AlphaFoldDB" id="A0A1R1J863"/>
<keyword evidence="2" id="KW-0479">Metal-binding</keyword>
<dbReference type="InterPro" id="IPR000594">
    <property type="entry name" value="ThiF_NAD_FAD-bd"/>
</dbReference>
<feature type="domain" description="JAB" evidence="7">
    <location>
        <begin position="13"/>
        <end position="115"/>
    </location>
</feature>